<protein>
    <submittedName>
        <fullName evidence="2">Uncharacterized protein</fullName>
    </submittedName>
</protein>
<dbReference type="EMBL" id="HBGF01035339">
    <property type="protein sequence ID" value="CAD9133334.1"/>
    <property type="molecule type" value="Transcribed_RNA"/>
</dbReference>
<sequence length="231" mass="25666">MSEPRPAATDPNDASPDARAPRATSDPPRAANRTESSGAAADASDSRSYSPSAPRWNAQRASALLPLLPHDALEWTGDQWKALGAMMGYQPEPFSKHMVKAVDAKLHPPANPSEADAGKLDFDHTHRRRVAMELINEYTHNAEFLATNRSLGEFLHAQPKWAEAHVNKHGELVMPKLSGTIEFVRVLPIAKADRKKPPPSRRRRRCEEVSRALEARTHDRGHAVWSDCQLR</sequence>
<organism evidence="2">
    <name type="scientific">Neobodo designis</name>
    <name type="common">Flagellated protozoan</name>
    <name type="synonym">Bodo designis</name>
    <dbReference type="NCBI Taxonomy" id="312471"/>
    <lineage>
        <taxon>Eukaryota</taxon>
        <taxon>Discoba</taxon>
        <taxon>Euglenozoa</taxon>
        <taxon>Kinetoplastea</taxon>
        <taxon>Metakinetoplastina</taxon>
        <taxon>Neobodonida</taxon>
        <taxon>Neobodo</taxon>
    </lineage>
</organism>
<name>A0A7S1MJI8_NEODS</name>
<reference evidence="2" key="1">
    <citation type="submission" date="2021-01" db="EMBL/GenBank/DDBJ databases">
        <authorList>
            <person name="Corre E."/>
            <person name="Pelletier E."/>
            <person name="Niang G."/>
            <person name="Scheremetjew M."/>
            <person name="Finn R."/>
            <person name="Kale V."/>
            <person name="Holt S."/>
            <person name="Cochrane G."/>
            <person name="Meng A."/>
            <person name="Brown T."/>
            <person name="Cohen L."/>
        </authorList>
    </citation>
    <scope>NUCLEOTIDE SEQUENCE</scope>
    <source>
        <strain evidence="2">CCAP 1951/1</strain>
    </source>
</reference>
<evidence type="ECO:0000313" key="2">
    <source>
        <dbReference type="EMBL" id="CAD9133334.1"/>
    </source>
</evidence>
<gene>
    <name evidence="2" type="ORF">NDES1114_LOCUS23706</name>
</gene>
<dbReference type="AlphaFoldDB" id="A0A7S1MJI8"/>
<evidence type="ECO:0000256" key="1">
    <source>
        <dbReference type="SAM" id="MobiDB-lite"/>
    </source>
</evidence>
<feature type="compositionally biased region" description="Low complexity" evidence="1">
    <location>
        <begin position="36"/>
        <end position="54"/>
    </location>
</feature>
<feature type="region of interest" description="Disordered" evidence="1">
    <location>
        <begin position="1"/>
        <end position="54"/>
    </location>
</feature>
<proteinExistence type="predicted"/>
<accession>A0A7S1MJI8</accession>